<protein>
    <submittedName>
        <fullName evidence="3">F0F1-ATPase subunit (ATPase_gene1)</fullName>
    </submittedName>
</protein>
<dbReference type="EMBL" id="CP042913">
    <property type="protein sequence ID" value="QEG35694.1"/>
    <property type="molecule type" value="Genomic_DNA"/>
</dbReference>
<feature type="compositionally biased region" description="Basic and acidic residues" evidence="1">
    <location>
        <begin position="13"/>
        <end position="24"/>
    </location>
</feature>
<evidence type="ECO:0000256" key="2">
    <source>
        <dbReference type="SAM" id="Phobius"/>
    </source>
</evidence>
<reference evidence="3 4" key="1">
    <citation type="submission" date="2019-08" db="EMBL/GenBank/DDBJ databases">
        <title>Deep-cultivation of Planctomycetes and their phenomic and genomic characterization uncovers novel biology.</title>
        <authorList>
            <person name="Wiegand S."/>
            <person name="Jogler M."/>
            <person name="Boedeker C."/>
            <person name="Pinto D."/>
            <person name="Vollmers J."/>
            <person name="Rivas-Marin E."/>
            <person name="Kohn T."/>
            <person name="Peeters S.H."/>
            <person name="Heuer A."/>
            <person name="Rast P."/>
            <person name="Oberbeckmann S."/>
            <person name="Bunk B."/>
            <person name="Jeske O."/>
            <person name="Meyerdierks A."/>
            <person name="Storesund J.E."/>
            <person name="Kallscheuer N."/>
            <person name="Luecker S."/>
            <person name="Lage O.M."/>
            <person name="Pohl T."/>
            <person name="Merkel B.J."/>
            <person name="Hornburger P."/>
            <person name="Mueller R.-W."/>
            <person name="Bruemmer F."/>
            <person name="Labrenz M."/>
            <person name="Spormann A.M."/>
            <person name="Op den Camp H."/>
            <person name="Overmann J."/>
            <person name="Amann R."/>
            <person name="Jetten M.S.M."/>
            <person name="Mascher T."/>
            <person name="Medema M.H."/>
            <person name="Devos D.P."/>
            <person name="Kaster A.-K."/>
            <person name="Ovreas L."/>
            <person name="Rohde M."/>
            <person name="Galperin M.Y."/>
            <person name="Jogler C."/>
        </authorList>
    </citation>
    <scope>NUCLEOTIDE SEQUENCE [LARGE SCALE GENOMIC DNA]</scope>
    <source>
        <strain evidence="3 4">Pr1d</strain>
    </source>
</reference>
<dbReference type="InterPro" id="IPR032820">
    <property type="entry name" value="ATPase_put"/>
</dbReference>
<evidence type="ECO:0000313" key="3">
    <source>
        <dbReference type="EMBL" id="QEG35694.1"/>
    </source>
</evidence>
<dbReference type="AlphaFoldDB" id="A0A5B9Q9I0"/>
<feature type="region of interest" description="Disordered" evidence="1">
    <location>
        <begin position="1"/>
        <end position="33"/>
    </location>
</feature>
<dbReference type="Pfam" id="PF09527">
    <property type="entry name" value="ATPase_gene1"/>
    <property type="match status" value="1"/>
</dbReference>
<dbReference type="RefSeq" id="WP_148074180.1">
    <property type="nucleotide sequence ID" value="NZ_CP042913.1"/>
</dbReference>
<keyword evidence="2" id="KW-0472">Membrane</keyword>
<keyword evidence="4" id="KW-1185">Reference proteome</keyword>
<dbReference type="OrthoDB" id="288695at2"/>
<feature type="transmembrane region" description="Helical" evidence="2">
    <location>
        <begin position="63"/>
        <end position="80"/>
    </location>
</feature>
<dbReference type="KEGG" id="bgok:Pr1d_29960"/>
<evidence type="ECO:0000256" key="1">
    <source>
        <dbReference type="SAM" id="MobiDB-lite"/>
    </source>
</evidence>
<accession>A0A5B9Q9I0</accession>
<evidence type="ECO:0000313" key="4">
    <source>
        <dbReference type="Proteomes" id="UP000323917"/>
    </source>
</evidence>
<proteinExistence type="predicted"/>
<name>A0A5B9Q9I0_9BACT</name>
<sequence length="116" mass="12511">MSWKPSTGPDAENDTRLGERDAQGDNRSATAKATEWASRIMTISLEMVLPGLAGYWLDSKLGSKGLFMLLGFAAGSFIAFKQLMAIAKKGQTKSPNSHQASSKDTTSANRSKKDEL</sequence>
<keyword evidence="2" id="KW-1133">Transmembrane helix</keyword>
<feature type="compositionally biased region" description="Polar residues" evidence="1">
    <location>
        <begin position="92"/>
        <end position="109"/>
    </location>
</feature>
<feature type="region of interest" description="Disordered" evidence="1">
    <location>
        <begin position="89"/>
        <end position="116"/>
    </location>
</feature>
<gene>
    <name evidence="3" type="ORF">Pr1d_29960</name>
</gene>
<organism evidence="3 4">
    <name type="scientific">Bythopirellula goksoeyrii</name>
    <dbReference type="NCBI Taxonomy" id="1400387"/>
    <lineage>
        <taxon>Bacteria</taxon>
        <taxon>Pseudomonadati</taxon>
        <taxon>Planctomycetota</taxon>
        <taxon>Planctomycetia</taxon>
        <taxon>Pirellulales</taxon>
        <taxon>Lacipirellulaceae</taxon>
        <taxon>Bythopirellula</taxon>
    </lineage>
</organism>
<keyword evidence="2" id="KW-0812">Transmembrane</keyword>
<dbReference type="Proteomes" id="UP000323917">
    <property type="component" value="Chromosome"/>
</dbReference>